<gene>
    <name evidence="1" type="ORF">BDV25DRAFT_147870</name>
</gene>
<dbReference type="Proteomes" id="UP000325780">
    <property type="component" value="Unassembled WGS sequence"/>
</dbReference>
<proteinExistence type="predicted"/>
<sequence length="292" mass="32307">MATDLHRRMLGKQVEGIPYNGTMEIDSLLNPTTNTNTQSAAAIHATEYPLPAPSPFNPLVDYSLPEVVPQPSIPFPNVQPYADPPLPQTQTNPLANSYERLSNILFALHRERVMLEKSAPELYCPEELFHAVSALCDAIQESFPFGIITPVPQADFGSPEWNAPGLFRLACMAVALVVDIYNTMIQLPNRATIEPGQAGLAPDRSFGANDPNTGYKAQMPLKSHTRPGSPGHTMAVLRYTMMDFHLSKLKLIIDLSSNHPHLDWKTSAQLNETNHLLVMLWTSVKLCMQPQS</sequence>
<accession>A0A5N6U6T7</accession>
<keyword evidence="2" id="KW-1185">Reference proteome</keyword>
<dbReference type="AlphaFoldDB" id="A0A5N6U6T7"/>
<evidence type="ECO:0000313" key="1">
    <source>
        <dbReference type="EMBL" id="KAE8154284.1"/>
    </source>
</evidence>
<dbReference type="OrthoDB" id="10464214at2759"/>
<name>A0A5N6U6T7_ASPAV</name>
<protein>
    <submittedName>
        <fullName evidence="1">Uncharacterized protein</fullName>
    </submittedName>
</protein>
<evidence type="ECO:0000313" key="2">
    <source>
        <dbReference type="Proteomes" id="UP000325780"/>
    </source>
</evidence>
<organism evidence="1 2">
    <name type="scientific">Aspergillus avenaceus</name>
    <dbReference type="NCBI Taxonomy" id="36643"/>
    <lineage>
        <taxon>Eukaryota</taxon>
        <taxon>Fungi</taxon>
        <taxon>Dikarya</taxon>
        <taxon>Ascomycota</taxon>
        <taxon>Pezizomycotina</taxon>
        <taxon>Eurotiomycetes</taxon>
        <taxon>Eurotiomycetidae</taxon>
        <taxon>Eurotiales</taxon>
        <taxon>Aspergillaceae</taxon>
        <taxon>Aspergillus</taxon>
        <taxon>Aspergillus subgen. Circumdati</taxon>
    </lineage>
</organism>
<reference evidence="1 2" key="1">
    <citation type="submission" date="2019-04" db="EMBL/GenBank/DDBJ databases">
        <title>Friends and foes A comparative genomics study of 23 Aspergillus species from section Flavi.</title>
        <authorList>
            <consortium name="DOE Joint Genome Institute"/>
            <person name="Kjaerbolling I."/>
            <person name="Vesth T."/>
            <person name="Frisvad J.C."/>
            <person name="Nybo J.L."/>
            <person name="Theobald S."/>
            <person name="Kildgaard S."/>
            <person name="Isbrandt T."/>
            <person name="Kuo A."/>
            <person name="Sato A."/>
            <person name="Lyhne E.K."/>
            <person name="Kogle M.E."/>
            <person name="Wiebenga A."/>
            <person name="Kun R.S."/>
            <person name="Lubbers R.J."/>
            <person name="Makela M.R."/>
            <person name="Barry K."/>
            <person name="Chovatia M."/>
            <person name="Clum A."/>
            <person name="Daum C."/>
            <person name="Haridas S."/>
            <person name="He G."/>
            <person name="LaButti K."/>
            <person name="Lipzen A."/>
            <person name="Mondo S."/>
            <person name="Riley R."/>
            <person name="Salamov A."/>
            <person name="Simmons B.A."/>
            <person name="Magnuson J.K."/>
            <person name="Henrissat B."/>
            <person name="Mortensen U.H."/>
            <person name="Larsen T.O."/>
            <person name="Devries R.P."/>
            <person name="Grigoriev I.V."/>
            <person name="Machida M."/>
            <person name="Baker S.E."/>
            <person name="Andersen M.R."/>
        </authorList>
    </citation>
    <scope>NUCLEOTIDE SEQUENCE [LARGE SCALE GENOMIC DNA]</scope>
    <source>
        <strain evidence="1 2">IBT 18842</strain>
    </source>
</reference>
<dbReference type="EMBL" id="ML742030">
    <property type="protein sequence ID" value="KAE8154284.1"/>
    <property type="molecule type" value="Genomic_DNA"/>
</dbReference>